<feature type="domain" description="MacB-like periplasmic core" evidence="8">
    <location>
        <begin position="93"/>
        <end position="301"/>
    </location>
</feature>
<dbReference type="Pfam" id="PF12704">
    <property type="entry name" value="MacB_PCD"/>
    <property type="match status" value="1"/>
</dbReference>
<comment type="caution">
    <text evidence="9">The sequence shown here is derived from an EMBL/GenBank/DDBJ whole genome shotgun (WGS) entry which is preliminary data.</text>
</comment>
<dbReference type="Proteomes" id="UP001300692">
    <property type="component" value="Unassembled WGS sequence"/>
</dbReference>
<feature type="transmembrane region" description="Helical" evidence="6">
    <location>
        <begin position="736"/>
        <end position="758"/>
    </location>
</feature>
<keyword evidence="2" id="KW-1003">Cell membrane</keyword>
<feature type="transmembrane region" description="Helical" evidence="6">
    <location>
        <begin position="353"/>
        <end position="373"/>
    </location>
</feature>
<evidence type="ECO:0000256" key="2">
    <source>
        <dbReference type="ARBA" id="ARBA00022475"/>
    </source>
</evidence>
<feature type="domain" description="ABC3 transporter permease C-terminal" evidence="7">
    <location>
        <begin position="357"/>
        <end position="475"/>
    </location>
</feature>
<evidence type="ECO:0000256" key="3">
    <source>
        <dbReference type="ARBA" id="ARBA00022692"/>
    </source>
</evidence>
<dbReference type="InterPro" id="IPR025857">
    <property type="entry name" value="MacB_PCD"/>
</dbReference>
<accession>A0ABT3CW87</accession>
<comment type="subcellular location">
    <subcellularLocation>
        <location evidence="1">Cell membrane</location>
        <topology evidence="1">Multi-pass membrane protein</topology>
    </subcellularLocation>
</comment>
<evidence type="ECO:0000256" key="1">
    <source>
        <dbReference type="ARBA" id="ARBA00004651"/>
    </source>
</evidence>
<dbReference type="InterPro" id="IPR050250">
    <property type="entry name" value="Macrolide_Exporter_MacB"/>
</dbReference>
<evidence type="ECO:0000256" key="6">
    <source>
        <dbReference type="SAM" id="Phobius"/>
    </source>
</evidence>
<evidence type="ECO:0000259" key="7">
    <source>
        <dbReference type="Pfam" id="PF02687"/>
    </source>
</evidence>
<dbReference type="InterPro" id="IPR003838">
    <property type="entry name" value="ABC3_permease_C"/>
</dbReference>
<dbReference type="Pfam" id="PF02687">
    <property type="entry name" value="FtsX"/>
    <property type="match status" value="2"/>
</dbReference>
<proteinExistence type="predicted"/>
<feature type="transmembrane region" description="Helical" evidence="6">
    <location>
        <begin position="444"/>
        <end position="470"/>
    </location>
</feature>
<feature type="transmembrane region" description="Helical" evidence="6">
    <location>
        <begin position="497"/>
        <end position="516"/>
    </location>
</feature>
<dbReference type="RefSeq" id="WP_264138617.1">
    <property type="nucleotide sequence ID" value="NZ_JAOYOD010000001.1"/>
</dbReference>
<evidence type="ECO:0000313" key="10">
    <source>
        <dbReference type="Proteomes" id="UP001300692"/>
    </source>
</evidence>
<keyword evidence="4 6" id="KW-1133">Transmembrane helix</keyword>
<dbReference type="PANTHER" id="PTHR30572">
    <property type="entry name" value="MEMBRANE COMPONENT OF TRANSPORTER-RELATED"/>
    <property type="match status" value="1"/>
</dbReference>
<feature type="transmembrane region" description="Helical" evidence="6">
    <location>
        <begin position="779"/>
        <end position="805"/>
    </location>
</feature>
<feature type="transmembrane region" description="Helical" evidence="6">
    <location>
        <begin position="825"/>
        <end position="842"/>
    </location>
</feature>
<evidence type="ECO:0000256" key="4">
    <source>
        <dbReference type="ARBA" id="ARBA00022989"/>
    </source>
</evidence>
<keyword evidence="10" id="KW-1185">Reference proteome</keyword>
<gene>
    <name evidence="9" type="ORF">N7U62_14040</name>
</gene>
<protein>
    <submittedName>
        <fullName evidence="9">ABC transporter permease</fullName>
    </submittedName>
</protein>
<reference evidence="9 10" key="1">
    <citation type="submission" date="2022-10" db="EMBL/GenBank/DDBJ databases">
        <title>Comparative genomics and taxonomic characterization of three novel marine species of genus Reichenbachiella exhibiting antioxidant and polysaccharide degradation activities.</title>
        <authorList>
            <person name="Muhammad N."/>
            <person name="Lee Y.-J."/>
            <person name="Ko J."/>
            <person name="Kim S.-G."/>
        </authorList>
    </citation>
    <scope>NUCLEOTIDE SEQUENCE [LARGE SCALE GENOMIC DNA]</scope>
    <source>
        <strain evidence="9 10">ABR2-5</strain>
    </source>
</reference>
<evidence type="ECO:0000256" key="5">
    <source>
        <dbReference type="ARBA" id="ARBA00023136"/>
    </source>
</evidence>
<feature type="domain" description="ABC3 transporter permease C-terminal" evidence="7">
    <location>
        <begin position="740"/>
        <end position="852"/>
    </location>
</feature>
<dbReference type="NCBIfam" id="NF038404">
    <property type="entry name" value="perm_prefix_2"/>
    <property type="match status" value="1"/>
</dbReference>
<dbReference type="InterPro" id="IPR047699">
    <property type="entry name" value="Permease_put_prefix"/>
</dbReference>
<sequence length="859" mass="96703">MRLSQFLFRILRSFCKPELVDSIEGDLIELYQENLEANGKWKAQWGLTLDVIRLFRPSLIKSMGGSVKLNFYGMFVNYLKVGIRSLAQHKMFSILNWVGLSFAMSLTLLVLIVLENVTRFDNFQEHREQIYRVATRQEGEGEHVLWATTSALSAEELALNPAVKSLTRINSNFGGLVSHQFHEVEAQGYLVDNSFFDVFTYSFLAGNPETALLNPNSVVLTESAAIKIFRNKRPIGKQMRTDLGEFVVTGILQDSDQNSHLSFDILGSYSTLEHVERTGWQWSFEISDYVYVRLGEENTEADLAVNLLHISKKMNEQSEGEELTAVLQSIDEIVLGERNYRQIGSAFPILDTLLFISITFLILLPACFNYINLSIARSLKRGKEVGLRKIMGGSKGQLISQFLLETFILTFLAVFGSLVIVSLIKDEFLQMLASSSHLNRIDMSATSVLMALAVAAFTALLAGIIPALYFSKLKPLEAIYSKAKPGSFASVGMRKGLIVLQFALSLGFLIGVFAVAKQYRHSLNYDFGFNKENILVVQTADVEAQLIKQEFLSVPGVKQVSFASHISGAFVPMVNYIRTEKEFDSLVVHQMYIDENHLENIGVTIVDGRNFQADQPTHVEQVLVNEEFVKKYKPADKSLSELNWFIDDSLNMQVIGVVENFNISPLSEKIDPVVLRYNRDQFRYAYVSLQSHDLLASLGQIEDKWGELSPLLFESRFLHHHIEEAMEYYEVMIKVFGFQGLLVIVISCLGLLGMVVFATESRVKEIGIRKVMGASQGELIWLVSKSFLTLLVIAVLLGAPIAFFLFDYMLLKTSYYTEGVGYGEVILAVVTMFVLAGGMIYWQTKKVAQMNPVDSIRLE</sequence>
<organism evidence="9 10">
    <name type="scientific">Reichenbachiella ulvae</name>
    <dbReference type="NCBI Taxonomy" id="2980104"/>
    <lineage>
        <taxon>Bacteria</taxon>
        <taxon>Pseudomonadati</taxon>
        <taxon>Bacteroidota</taxon>
        <taxon>Cytophagia</taxon>
        <taxon>Cytophagales</taxon>
        <taxon>Reichenbachiellaceae</taxon>
        <taxon>Reichenbachiella</taxon>
    </lineage>
</organism>
<dbReference type="EMBL" id="JAOYOD010000001">
    <property type="protein sequence ID" value="MCV9387799.1"/>
    <property type="molecule type" value="Genomic_DNA"/>
</dbReference>
<feature type="transmembrane region" description="Helical" evidence="6">
    <location>
        <begin position="94"/>
        <end position="114"/>
    </location>
</feature>
<keyword evidence="5 6" id="KW-0472">Membrane</keyword>
<evidence type="ECO:0000259" key="8">
    <source>
        <dbReference type="Pfam" id="PF12704"/>
    </source>
</evidence>
<name>A0ABT3CW87_9BACT</name>
<dbReference type="PANTHER" id="PTHR30572:SF18">
    <property type="entry name" value="ABC-TYPE MACROLIDE FAMILY EXPORT SYSTEM PERMEASE COMPONENT 2"/>
    <property type="match status" value="1"/>
</dbReference>
<evidence type="ECO:0000313" key="9">
    <source>
        <dbReference type="EMBL" id="MCV9387799.1"/>
    </source>
</evidence>
<feature type="transmembrane region" description="Helical" evidence="6">
    <location>
        <begin position="398"/>
        <end position="424"/>
    </location>
</feature>
<keyword evidence="3 6" id="KW-0812">Transmembrane</keyword>